<dbReference type="EMBL" id="BT086715">
    <property type="protein sequence ID" value="ACR37068.1"/>
    <property type="molecule type" value="mRNA"/>
</dbReference>
<protein>
    <submittedName>
        <fullName evidence="1">Uncharacterized protein</fullName>
    </submittedName>
</protein>
<organism evidence="1">
    <name type="scientific">Zea mays</name>
    <name type="common">Maize</name>
    <dbReference type="NCBI Taxonomy" id="4577"/>
    <lineage>
        <taxon>Eukaryota</taxon>
        <taxon>Viridiplantae</taxon>
        <taxon>Streptophyta</taxon>
        <taxon>Embryophyta</taxon>
        <taxon>Tracheophyta</taxon>
        <taxon>Spermatophyta</taxon>
        <taxon>Magnoliopsida</taxon>
        <taxon>Liliopsida</taxon>
        <taxon>Poales</taxon>
        <taxon>Poaceae</taxon>
        <taxon>PACMAD clade</taxon>
        <taxon>Panicoideae</taxon>
        <taxon>Andropogonodae</taxon>
        <taxon>Andropogoneae</taxon>
        <taxon>Tripsacinae</taxon>
        <taxon>Zea</taxon>
    </lineage>
</organism>
<dbReference type="AlphaFoldDB" id="C4J7B8"/>
<sequence length="153" mass="16223">MEWKPRNSIGRGCFLCGPIAALGSRDKALSKITSTSLRLVGVPRHPLVTVVPAPRTAAAASTATSTSTSRAAGLGSSAAFFGFDVLHVRLQVLVVPLHVLGCLAAADCPRNVVPAVWCVLVIYCQRTLEEIVLTLGPGRTHCFIFTQQEKTPS</sequence>
<proteinExistence type="evidence at transcript level"/>
<evidence type="ECO:0000313" key="1">
    <source>
        <dbReference type="EMBL" id="ACR37068.1"/>
    </source>
</evidence>
<name>C4J7B8_MAIZE</name>
<reference evidence="1" key="1">
    <citation type="journal article" date="2009" name="PLoS Genet.">
        <title>Sequencing, mapping, and analysis of 27,455 maize full-length cDNAs.</title>
        <authorList>
            <person name="Soderlund C."/>
            <person name="Descour A."/>
            <person name="Kudrna D."/>
            <person name="Bomhoff M."/>
            <person name="Boyd L."/>
            <person name="Currie J."/>
            <person name="Angelova A."/>
            <person name="Collura K."/>
            <person name="Wissotski M."/>
            <person name="Ashley E."/>
            <person name="Morrow D."/>
            <person name="Fernandes J."/>
            <person name="Walbot V."/>
            <person name="Yu Y."/>
        </authorList>
    </citation>
    <scope>NUCLEOTIDE SEQUENCE</scope>
    <source>
        <strain evidence="1">B73</strain>
    </source>
</reference>
<accession>C4J7B8</accession>
<reference evidence="1" key="2">
    <citation type="submission" date="2012-06" db="EMBL/GenBank/DDBJ databases">
        <authorList>
            <person name="Yu Y."/>
            <person name="Currie J."/>
            <person name="Lomeli R."/>
            <person name="Angelova A."/>
            <person name="Collura K."/>
            <person name="Wissotski M."/>
            <person name="Campos D."/>
            <person name="Kudrna D."/>
            <person name="Golser W."/>
            <person name="Ashely E."/>
            <person name="Descour A."/>
            <person name="Fernandes J."/>
            <person name="Soderlund C."/>
            <person name="Walbot V."/>
        </authorList>
    </citation>
    <scope>NUCLEOTIDE SEQUENCE</scope>
    <source>
        <strain evidence="1">B73</strain>
    </source>
</reference>